<feature type="domain" description="Transposase DDE" evidence="1">
    <location>
        <begin position="2"/>
        <end position="68"/>
    </location>
</feature>
<dbReference type="EMBL" id="CP000638">
    <property type="protein sequence ID" value="ACM40263.1"/>
    <property type="molecule type" value="Genomic_DNA"/>
</dbReference>
<dbReference type="Pfam" id="PF13737">
    <property type="entry name" value="DDE_Tnp_1_5"/>
    <property type="match status" value="1"/>
</dbReference>
<dbReference type="Proteomes" id="UP000001596">
    <property type="component" value="Plasmid pAtS4e"/>
</dbReference>
<keyword evidence="2" id="KW-0614">Plasmid</keyword>
<dbReference type="InterPro" id="IPR025668">
    <property type="entry name" value="Tnp_DDE_dom"/>
</dbReference>
<reference evidence="2 3" key="1">
    <citation type="journal article" date="2009" name="J. Bacteriol.">
        <title>Genome sequences of three Agrobacterium biovars help elucidate the evolution of multichromosome genomes in bacteria.</title>
        <authorList>
            <person name="Slater S.C."/>
            <person name="Goldman B.S."/>
            <person name="Goodner B."/>
            <person name="Setubal J.C."/>
            <person name="Farrand S.K."/>
            <person name="Nester E.W."/>
            <person name="Burr T.J."/>
            <person name="Banta L."/>
            <person name="Dickerman A.W."/>
            <person name="Paulsen I."/>
            <person name="Otten L."/>
            <person name="Suen G."/>
            <person name="Welch R."/>
            <person name="Almeida N.F."/>
            <person name="Arnold F."/>
            <person name="Burton O.T."/>
            <person name="Du Z."/>
            <person name="Ewing A."/>
            <person name="Godsy E."/>
            <person name="Heisel S."/>
            <person name="Houmiel K.L."/>
            <person name="Jhaveri J."/>
            <person name="Lu J."/>
            <person name="Miller N.M."/>
            <person name="Norton S."/>
            <person name="Chen Q."/>
            <person name="Phoolcharoen W."/>
            <person name="Ohlin V."/>
            <person name="Ondrusek D."/>
            <person name="Pride N."/>
            <person name="Stricklin S.L."/>
            <person name="Sun J."/>
            <person name="Wheeler C."/>
            <person name="Wilson L."/>
            <person name="Zhu H."/>
            <person name="Wood D.W."/>
        </authorList>
    </citation>
    <scope>NUCLEOTIDE SEQUENCE [LARGE SCALE GENOMIC DNA]</scope>
    <source>
        <strain evidence="3">S4 / ATCC BAA-846</strain>
        <plasmid evidence="2 3">pAtS4e</plasmid>
    </source>
</reference>
<evidence type="ECO:0000313" key="2">
    <source>
        <dbReference type="EMBL" id="ACM40263.1"/>
    </source>
</evidence>
<gene>
    <name evidence="2" type="ordered locus">Avi_7685</name>
</gene>
<name>B9K5W5_ALLAM</name>
<proteinExistence type="predicted"/>
<sequence>MAGWAAPCRKTRGGQPRYIDLAIETTPMLGMRFELCLRQAEGLLNSVLDMMATDLAVPEHTTLSRRARI</sequence>
<dbReference type="KEGG" id="avi:Avi_7685"/>
<protein>
    <submittedName>
        <fullName evidence="2">Transposase</fullName>
    </submittedName>
</protein>
<organism evidence="2 3">
    <name type="scientific">Allorhizobium ampelinum (strain ATCC BAA-846 / DSM 112012 / S4)</name>
    <name type="common">Agrobacterium vitis (strain S4)</name>
    <dbReference type="NCBI Taxonomy" id="311402"/>
    <lineage>
        <taxon>Bacteria</taxon>
        <taxon>Pseudomonadati</taxon>
        <taxon>Pseudomonadota</taxon>
        <taxon>Alphaproteobacteria</taxon>
        <taxon>Hyphomicrobiales</taxon>
        <taxon>Rhizobiaceae</taxon>
        <taxon>Rhizobium/Agrobacterium group</taxon>
        <taxon>Allorhizobium</taxon>
        <taxon>Allorhizobium ampelinum</taxon>
    </lineage>
</organism>
<keyword evidence="3" id="KW-1185">Reference proteome</keyword>
<accession>B9K5W5</accession>
<evidence type="ECO:0000313" key="3">
    <source>
        <dbReference type="Proteomes" id="UP000001596"/>
    </source>
</evidence>
<dbReference type="HOGENOM" id="CLU_184978_0_0_5"/>
<evidence type="ECO:0000259" key="1">
    <source>
        <dbReference type="Pfam" id="PF13737"/>
    </source>
</evidence>
<dbReference type="AlphaFoldDB" id="B9K5W5"/>
<geneLocation type="plasmid" evidence="2 3">
    <name>pAtS4e</name>
</geneLocation>